<gene>
    <name evidence="2" type="ORF">AMELA_G00257170</name>
</gene>
<evidence type="ECO:0000313" key="2">
    <source>
        <dbReference type="EMBL" id="KAF4073308.1"/>
    </source>
</evidence>
<reference evidence="2 3" key="1">
    <citation type="submission" date="2020-02" db="EMBL/GenBank/DDBJ databases">
        <title>A chromosome-scale genome assembly of the black bullhead catfish (Ameiurus melas).</title>
        <authorList>
            <person name="Wen M."/>
            <person name="Zham M."/>
            <person name="Cabau C."/>
            <person name="Klopp C."/>
            <person name="Donnadieu C."/>
            <person name="Roques C."/>
            <person name="Bouchez O."/>
            <person name="Lampietro C."/>
            <person name="Jouanno E."/>
            <person name="Herpin A."/>
            <person name="Louis A."/>
            <person name="Berthelot C."/>
            <person name="Parey E."/>
            <person name="Roest-Crollius H."/>
            <person name="Braasch I."/>
            <person name="Postlethwait J."/>
            <person name="Robinson-Rechavi M."/>
            <person name="Echchiki A."/>
            <person name="Begum T."/>
            <person name="Montfort J."/>
            <person name="Schartl M."/>
            <person name="Bobe J."/>
            <person name="Guiguen Y."/>
        </authorList>
    </citation>
    <scope>NUCLEOTIDE SEQUENCE [LARGE SCALE GENOMIC DNA]</scope>
    <source>
        <strain evidence="2">M_S1</strain>
        <tissue evidence="2">Blood</tissue>
    </source>
</reference>
<dbReference type="AlphaFoldDB" id="A0A7J5ZVP7"/>
<dbReference type="Proteomes" id="UP000593565">
    <property type="component" value="Unassembled WGS sequence"/>
</dbReference>
<keyword evidence="3" id="KW-1185">Reference proteome</keyword>
<feature type="region of interest" description="Disordered" evidence="1">
    <location>
        <begin position="1041"/>
        <end position="1078"/>
    </location>
</feature>
<proteinExistence type="predicted"/>
<name>A0A7J5ZVP7_AMEME</name>
<organism evidence="2 3">
    <name type="scientific">Ameiurus melas</name>
    <name type="common">Black bullhead</name>
    <name type="synonym">Silurus melas</name>
    <dbReference type="NCBI Taxonomy" id="219545"/>
    <lineage>
        <taxon>Eukaryota</taxon>
        <taxon>Metazoa</taxon>
        <taxon>Chordata</taxon>
        <taxon>Craniata</taxon>
        <taxon>Vertebrata</taxon>
        <taxon>Euteleostomi</taxon>
        <taxon>Actinopterygii</taxon>
        <taxon>Neopterygii</taxon>
        <taxon>Teleostei</taxon>
        <taxon>Ostariophysi</taxon>
        <taxon>Siluriformes</taxon>
        <taxon>Ictaluridae</taxon>
        <taxon>Ameiurus</taxon>
    </lineage>
</organism>
<comment type="caution">
    <text evidence="2">The sequence shown here is derived from an EMBL/GenBank/DDBJ whole genome shotgun (WGS) entry which is preliminary data.</text>
</comment>
<accession>A0A7J5ZVP7</accession>
<dbReference type="PANTHER" id="PTHR34488">
    <property type="entry name" value="SI:CH211-245H14.1-RELATED"/>
    <property type="match status" value="1"/>
</dbReference>
<sequence length="1078" mass="122151">MATAAQNGNDQTMVETTFGYDVVIERILEEFIPDLQKVQNVEESEFILVFCPVVSRAGTDIEAAVENLNTLAGNKPAVLVVLHHTSDPESVVPDSSRAVKRNNTITVDCLFHEDQGVLQCSENDKALSQIINWINPEAISERTPSKSPNQDYTVDQMLKIALLKYFPLVVENTLEHDGILNKTTRKRPTHFHTANQMLKHPVLNHFTLITGDTFGHDVRIERRLREVIPGLQKVQKVEESDFILFFCPIVSQAGTDIEAAVMKLNTLPGNKPAVLVVLHRTSDPESVVPDFSRAVKRENTITVDCLFHEDQGVLQCSENDKALSQVINWCYTAETVNKPLSKHPTQGHTAKKTLKHPVLKHFTLITGKTLGHDVDIERRLRELIPDLQKVQNVEESDLILVFCTIVSRAGTDLEAAVMELNTRAGDKPAVLVVLHHTFDPESVVPDSSRAVKRENTITVDCLFHEDQGLLQCRRNNEGFNSISEWIKTRVDKKTETNEHIDRFKRMFSSRMDRFKRNTQDHTANQMLKQLVLKHFTLITGKTLGHDVRIERRLLEVIPDLQKVENVEESDFILVLCPIVSQAGTDLEAVVENLNSLPGNKPAFLLVIHHMSDPESVVPDLSRAITREKTITVDCLLHEDQGLLDCSQNDKALSQVINWCYTEPILERTPSKSPNQDYTVDQMLKIALLKYFPLVVENTLEHDGILNKTTRKRPNQDHTTKEMLKHPVLKHFTLITGKTLGQDVDIERRLQKLIPGLQKVQKVEESGFILVICPVVSQAGTDIEAAVMKLNTLPGNKPAVLVVLHHTFDPECVVPDSSRAVKRENTITVDCLFHEDQGLLKCRRNNEGFNSISEWINTRVDKKTETNEHIDRFKRTFSSGMDRFKRNTQVHPDLKHFTLITGDTLGHDVDIERRLQELIPGLQKVQNVEESDLILVFCPIVSRAGTDLEAAVMKLNTRAGDKPAVLVVLHHTFDPESVVPDSSRAVKRENTITVDCLFHEDQGLLQCRRNSEGFKSISKWIKTRVDKKTETNEHIDRFKRMFSNEKTPTKLDKREQMNDESREGLADPEEPLTNPLLHT</sequence>
<evidence type="ECO:0000256" key="1">
    <source>
        <dbReference type="SAM" id="MobiDB-lite"/>
    </source>
</evidence>
<protein>
    <submittedName>
        <fullName evidence="2">Uncharacterized protein</fullName>
    </submittedName>
</protein>
<evidence type="ECO:0000313" key="3">
    <source>
        <dbReference type="Proteomes" id="UP000593565"/>
    </source>
</evidence>
<dbReference type="EMBL" id="JAAGNN010000024">
    <property type="protein sequence ID" value="KAF4073308.1"/>
    <property type="molecule type" value="Genomic_DNA"/>
</dbReference>
<dbReference type="PANTHER" id="PTHR34488:SF1">
    <property type="entry name" value="SI:CH211-245H14.1-RELATED"/>
    <property type="match status" value="1"/>
</dbReference>
<feature type="compositionally biased region" description="Basic and acidic residues" evidence="1">
    <location>
        <begin position="1041"/>
        <end position="1064"/>
    </location>
</feature>